<dbReference type="SMART" id="SM00345">
    <property type="entry name" value="HTH_GNTR"/>
    <property type="match status" value="1"/>
</dbReference>
<comment type="caution">
    <text evidence="6">The sequence shown here is derived from an EMBL/GenBank/DDBJ whole genome shotgun (WGS) entry which is preliminary data.</text>
</comment>
<keyword evidence="1" id="KW-0805">Transcription regulation</keyword>
<sequence length="293" mass="31577">MAQADKRGSGSLRQNAYETILQAIIFGDLAPGSSIDDKQVADDFGLGLAVVRDALMRLALENMVERHARIGTRVPDLGLREVQEVFEARVILEGACAALAAERASAVEVEALRASFAGYEEVIERREFRRLVAMDQAFHRTLADACHNGHMGRSLVLLHNNASRFWYFGLLRLDAVTLRADIKAHLVVADAIAAHDAVAAEQAMRGVLGHFPADMRNFLIAPPIFDRLTATREAPAEPKARPAAEKPPAESPVTAKGPARSRKAAAKGPASTSQTGVEKPAPAGKARRKPARA</sequence>
<feature type="domain" description="HTH gntR-type" evidence="5">
    <location>
        <begin position="10"/>
        <end position="77"/>
    </location>
</feature>
<reference evidence="6" key="1">
    <citation type="journal article" date="2014" name="Int. J. Syst. Evol. Microbiol.">
        <title>Complete genome sequence of Corynebacterium casei LMG S-19264T (=DSM 44701T), isolated from a smear-ripened cheese.</title>
        <authorList>
            <consortium name="US DOE Joint Genome Institute (JGI-PGF)"/>
            <person name="Walter F."/>
            <person name="Albersmeier A."/>
            <person name="Kalinowski J."/>
            <person name="Ruckert C."/>
        </authorList>
    </citation>
    <scope>NUCLEOTIDE SEQUENCE</scope>
    <source>
        <strain evidence="6">CGMCC 1.12919</strain>
    </source>
</reference>
<dbReference type="SMART" id="SM00895">
    <property type="entry name" value="FCD"/>
    <property type="match status" value="1"/>
</dbReference>
<gene>
    <name evidence="6" type="ORF">GCM10010994_51030</name>
</gene>
<feature type="region of interest" description="Disordered" evidence="4">
    <location>
        <begin position="233"/>
        <end position="293"/>
    </location>
</feature>
<evidence type="ECO:0000313" key="7">
    <source>
        <dbReference type="Proteomes" id="UP000637002"/>
    </source>
</evidence>
<accession>A0A916USZ4</accession>
<dbReference type="Proteomes" id="UP000637002">
    <property type="component" value="Unassembled WGS sequence"/>
</dbReference>
<evidence type="ECO:0000259" key="5">
    <source>
        <dbReference type="PROSITE" id="PS50949"/>
    </source>
</evidence>
<dbReference type="PANTHER" id="PTHR43537:SF24">
    <property type="entry name" value="GLUCONATE OPERON TRANSCRIPTIONAL REPRESSOR"/>
    <property type="match status" value="1"/>
</dbReference>
<dbReference type="EMBL" id="BMGG01000010">
    <property type="protein sequence ID" value="GGC86901.1"/>
    <property type="molecule type" value="Genomic_DNA"/>
</dbReference>
<evidence type="ECO:0000313" key="6">
    <source>
        <dbReference type="EMBL" id="GGC86901.1"/>
    </source>
</evidence>
<dbReference type="InterPro" id="IPR036388">
    <property type="entry name" value="WH-like_DNA-bd_sf"/>
</dbReference>
<evidence type="ECO:0000256" key="1">
    <source>
        <dbReference type="ARBA" id="ARBA00023015"/>
    </source>
</evidence>
<dbReference type="AlphaFoldDB" id="A0A916USZ4"/>
<dbReference type="PROSITE" id="PS50949">
    <property type="entry name" value="HTH_GNTR"/>
    <property type="match status" value="1"/>
</dbReference>
<dbReference type="GO" id="GO:0003677">
    <property type="term" value="F:DNA binding"/>
    <property type="evidence" value="ECO:0007669"/>
    <property type="project" value="UniProtKB-KW"/>
</dbReference>
<keyword evidence="7" id="KW-1185">Reference proteome</keyword>
<evidence type="ECO:0000256" key="2">
    <source>
        <dbReference type="ARBA" id="ARBA00023125"/>
    </source>
</evidence>
<name>A0A916USZ4_9HYPH</name>
<evidence type="ECO:0000256" key="3">
    <source>
        <dbReference type="ARBA" id="ARBA00023163"/>
    </source>
</evidence>
<keyword evidence="3" id="KW-0804">Transcription</keyword>
<feature type="compositionally biased region" description="Basic and acidic residues" evidence="4">
    <location>
        <begin position="234"/>
        <end position="248"/>
    </location>
</feature>
<organism evidence="6 7">
    <name type="scientific">Chelatococcus reniformis</name>
    <dbReference type="NCBI Taxonomy" id="1494448"/>
    <lineage>
        <taxon>Bacteria</taxon>
        <taxon>Pseudomonadati</taxon>
        <taxon>Pseudomonadota</taxon>
        <taxon>Alphaproteobacteria</taxon>
        <taxon>Hyphomicrobiales</taxon>
        <taxon>Chelatococcaceae</taxon>
        <taxon>Chelatococcus</taxon>
    </lineage>
</organism>
<dbReference type="InterPro" id="IPR011711">
    <property type="entry name" value="GntR_C"/>
</dbReference>
<dbReference type="SUPFAM" id="SSF46785">
    <property type="entry name" value="Winged helix' DNA-binding domain"/>
    <property type="match status" value="1"/>
</dbReference>
<keyword evidence="2" id="KW-0238">DNA-binding</keyword>
<reference evidence="6" key="2">
    <citation type="submission" date="2020-09" db="EMBL/GenBank/DDBJ databases">
        <authorList>
            <person name="Sun Q."/>
            <person name="Zhou Y."/>
        </authorList>
    </citation>
    <scope>NUCLEOTIDE SEQUENCE</scope>
    <source>
        <strain evidence="6">CGMCC 1.12919</strain>
    </source>
</reference>
<dbReference type="RefSeq" id="WP_188612006.1">
    <property type="nucleotide sequence ID" value="NZ_BMGG01000010.1"/>
</dbReference>
<dbReference type="Pfam" id="PF00392">
    <property type="entry name" value="GntR"/>
    <property type="match status" value="1"/>
</dbReference>
<dbReference type="InterPro" id="IPR008920">
    <property type="entry name" value="TF_FadR/GntR_C"/>
</dbReference>
<dbReference type="PANTHER" id="PTHR43537">
    <property type="entry name" value="TRANSCRIPTIONAL REGULATOR, GNTR FAMILY"/>
    <property type="match status" value="1"/>
</dbReference>
<dbReference type="InterPro" id="IPR000524">
    <property type="entry name" value="Tscrpt_reg_HTH_GntR"/>
</dbReference>
<evidence type="ECO:0000256" key="4">
    <source>
        <dbReference type="SAM" id="MobiDB-lite"/>
    </source>
</evidence>
<dbReference type="Gene3D" id="1.10.10.10">
    <property type="entry name" value="Winged helix-like DNA-binding domain superfamily/Winged helix DNA-binding domain"/>
    <property type="match status" value="1"/>
</dbReference>
<proteinExistence type="predicted"/>
<dbReference type="SUPFAM" id="SSF48008">
    <property type="entry name" value="GntR ligand-binding domain-like"/>
    <property type="match status" value="1"/>
</dbReference>
<dbReference type="Gene3D" id="1.20.120.530">
    <property type="entry name" value="GntR ligand-binding domain-like"/>
    <property type="match status" value="1"/>
</dbReference>
<dbReference type="InterPro" id="IPR036390">
    <property type="entry name" value="WH_DNA-bd_sf"/>
</dbReference>
<dbReference type="GO" id="GO:0003700">
    <property type="term" value="F:DNA-binding transcription factor activity"/>
    <property type="evidence" value="ECO:0007669"/>
    <property type="project" value="InterPro"/>
</dbReference>
<protein>
    <recommendedName>
        <fullName evidence="5">HTH gntR-type domain-containing protein</fullName>
    </recommendedName>
</protein>
<dbReference type="Pfam" id="PF07729">
    <property type="entry name" value="FCD"/>
    <property type="match status" value="1"/>
</dbReference>